<gene>
    <name evidence="2" type="ORF">J8273_0706</name>
</gene>
<feature type="compositionally biased region" description="Basic and acidic residues" evidence="1">
    <location>
        <begin position="246"/>
        <end position="259"/>
    </location>
</feature>
<comment type="caution">
    <text evidence="2">The sequence shown here is derived from an EMBL/GenBank/DDBJ whole genome shotgun (WGS) entry which is preliminary data.</text>
</comment>
<feature type="region of interest" description="Disordered" evidence="1">
    <location>
        <begin position="1"/>
        <end position="20"/>
    </location>
</feature>
<feature type="compositionally biased region" description="Basic and acidic residues" evidence="1">
    <location>
        <begin position="42"/>
        <end position="54"/>
    </location>
</feature>
<feature type="region of interest" description="Disordered" evidence="1">
    <location>
        <begin position="246"/>
        <end position="267"/>
    </location>
</feature>
<dbReference type="AlphaFoldDB" id="A0A8J6AXX8"/>
<feature type="region of interest" description="Disordered" evidence="1">
    <location>
        <begin position="26"/>
        <end position="54"/>
    </location>
</feature>
<evidence type="ECO:0000313" key="3">
    <source>
        <dbReference type="Proteomes" id="UP000717585"/>
    </source>
</evidence>
<protein>
    <submittedName>
        <fullName evidence="2">Uncharacterized protein</fullName>
    </submittedName>
</protein>
<evidence type="ECO:0000256" key="1">
    <source>
        <dbReference type="SAM" id="MobiDB-lite"/>
    </source>
</evidence>
<feature type="region of interest" description="Disordered" evidence="1">
    <location>
        <begin position="101"/>
        <end position="124"/>
    </location>
</feature>
<proteinExistence type="predicted"/>
<reference evidence="2" key="1">
    <citation type="submission" date="2021-05" db="EMBL/GenBank/DDBJ databases">
        <title>A free-living protist that lacks canonical eukaryotic 1 DNA replication and segregation systems.</title>
        <authorList>
            <person name="Salas-Leiva D.E."/>
            <person name="Tromer E.C."/>
            <person name="Curtis B.A."/>
            <person name="Jerlstrom-Hultqvist J."/>
            <person name="Kolisko M."/>
            <person name="Yi Z."/>
            <person name="Salas-Leiva J.S."/>
            <person name="Gallot-Lavallee L."/>
            <person name="Kops G.J.P.L."/>
            <person name="Archibald J.M."/>
            <person name="Simpson A.G.B."/>
            <person name="Roger A.J."/>
        </authorList>
    </citation>
    <scope>NUCLEOTIDE SEQUENCE</scope>
    <source>
        <strain evidence="2">BICM</strain>
    </source>
</reference>
<keyword evidence="3" id="KW-1185">Reference proteome</keyword>
<sequence>MSASTPALTSPERPFKPDHWAANLRSGHSELRSSSIGLLEPMPRENGKMNDETTLERRERFLNILSVIKTEESDPDFLQVDDDDREPTGPKTWKEYARALRGDAKEPSEDHTEGKSPASDLPLFSEDHPCLDMQYYLDDEKTEEVYLAVRDAVLSNLPTHLLPVYQALRPAATAPPALPSFMQQTQSAAAKVRPVGAPTKAKKKVPAKIDTRAAYLQPTVASLTRTETTVHENLHRNAKLAKLKEMTPVHSQRGSEAELPRPTSTAASRPADITAQWASMFAGMPPPPPVLVGPDATPHDMRLATMKRKFFEQRMRDFAEHLLGEMGRLTLDNDPHQAM</sequence>
<dbReference type="EMBL" id="JAHDYR010000001">
    <property type="protein sequence ID" value="KAG9397576.1"/>
    <property type="molecule type" value="Genomic_DNA"/>
</dbReference>
<evidence type="ECO:0000313" key="2">
    <source>
        <dbReference type="EMBL" id="KAG9397576.1"/>
    </source>
</evidence>
<dbReference type="Proteomes" id="UP000717585">
    <property type="component" value="Unassembled WGS sequence"/>
</dbReference>
<feature type="compositionally biased region" description="Basic and acidic residues" evidence="1">
    <location>
        <begin position="101"/>
        <end position="114"/>
    </location>
</feature>
<accession>A0A8J6AXX8</accession>
<name>A0A8J6AXX8_9EUKA</name>
<organism evidence="2 3">
    <name type="scientific">Carpediemonas membranifera</name>
    <dbReference type="NCBI Taxonomy" id="201153"/>
    <lineage>
        <taxon>Eukaryota</taxon>
        <taxon>Metamonada</taxon>
        <taxon>Carpediemonas-like organisms</taxon>
        <taxon>Carpediemonas</taxon>
    </lineage>
</organism>